<dbReference type="AlphaFoldDB" id="A0A4Z0NFI9"/>
<comment type="caution">
    <text evidence="1">The sequence shown here is derived from an EMBL/GenBank/DDBJ whole genome shotgun (WGS) entry which is preliminary data.</text>
</comment>
<accession>A0A4Z0NFI9</accession>
<keyword evidence="2" id="KW-1185">Reference proteome</keyword>
<evidence type="ECO:0000313" key="2">
    <source>
        <dbReference type="Proteomes" id="UP000297535"/>
    </source>
</evidence>
<evidence type="ECO:0000313" key="1">
    <source>
        <dbReference type="EMBL" id="TGD94825.1"/>
    </source>
</evidence>
<gene>
    <name evidence="1" type="ORF">EU555_30695</name>
</gene>
<feature type="non-terminal residue" evidence="1">
    <location>
        <position position="84"/>
    </location>
</feature>
<proteinExistence type="predicted"/>
<dbReference type="OrthoDB" id="223957at2"/>
<dbReference type="RefSeq" id="WP_135419134.1">
    <property type="nucleotide sequence ID" value="NZ_SRLB01000037.1"/>
</dbReference>
<name>A0A4Z0NFI9_9HYPH</name>
<sequence length="84" mass="8775">MATYIFNDRIGQRFAFNPAQDILSFSGYSAANLTFVQQGSDLVVGNNGQTVTLANVLFSSLTDGNLSFSGSVAHLGTSGNDPAP</sequence>
<reference evidence="1 2" key="1">
    <citation type="submission" date="2019-04" db="EMBL/GenBank/DDBJ databases">
        <authorList>
            <person name="Feng G."/>
            <person name="Zhu H."/>
        </authorList>
    </citation>
    <scope>NUCLEOTIDE SEQUENCE [LARGE SCALE GENOMIC DNA]</scope>
    <source>
        <strain evidence="1 2">6HR-1</strain>
    </source>
</reference>
<dbReference type="Proteomes" id="UP000297535">
    <property type="component" value="Unassembled WGS sequence"/>
</dbReference>
<protein>
    <submittedName>
        <fullName evidence="1">Uncharacterized protein</fullName>
    </submittedName>
</protein>
<dbReference type="EMBL" id="SRLB01000037">
    <property type="protein sequence ID" value="TGD94825.1"/>
    <property type="molecule type" value="Genomic_DNA"/>
</dbReference>
<organism evidence="1 2">
    <name type="scientific">Methylobacterium nonmethylotrophicum</name>
    <dbReference type="NCBI Taxonomy" id="1141884"/>
    <lineage>
        <taxon>Bacteria</taxon>
        <taxon>Pseudomonadati</taxon>
        <taxon>Pseudomonadota</taxon>
        <taxon>Alphaproteobacteria</taxon>
        <taxon>Hyphomicrobiales</taxon>
        <taxon>Methylobacteriaceae</taxon>
        <taxon>Methylobacterium</taxon>
    </lineage>
</organism>